<gene>
    <name evidence="1" type="ORF">UFOVP372_4</name>
</gene>
<evidence type="ECO:0000313" key="1">
    <source>
        <dbReference type="EMBL" id="CAB5222406.1"/>
    </source>
</evidence>
<proteinExistence type="predicted"/>
<protein>
    <submittedName>
        <fullName evidence="1">Uncharacterized protein</fullName>
    </submittedName>
</protein>
<reference evidence="1" key="1">
    <citation type="submission" date="2020-05" db="EMBL/GenBank/DDBJ databases">
        <authorList>
            <person name="Chiriac C."/>
            <person name="Salcher M."/>
            <person name="Ghai R."/>
            <person name="Kavagutti S V."/>
        </authorList>
    </citation>
    <scope>NUCLEOTIDE SEQUENCE</scope>
</reference>
<name>A0A6J7WWL8_9CAUD</name>
<dbReference type="EMBL" id="LR798302">
    <property type="protein sequence ID" value="CAB5222406.1"/>
    <property type="molecule type" value="Genomic_DNA"/>
</dbReference>
<sequence>MKTTVSRYDFERAFVDADRKENFSYEGLKALFDYFEDYEEQTAEEIELDVIAICCEYSEDTAEEIARNYSIDLSDLDSEDDDYEGQCTEAVRDYLNENTQLVGETSTGFVYAIF</sequence>
<organism evidence="1">
    <name type="scientific">uncultured Caudovirales phage</name>
    <dbReference type="NCBI Taxonomy" id="2100421"/>
    <lineage>
        <taxon>Viruses</taxon>
        <taxon>Duplodnaviria</taxon>
        <taxon>Heunggongvirae</taxon>
        <taxon>Uroviricota</taxon>
        <taxon>Caudoviricetes</taxon>
        <taxon>Peduoviridae</taxon>
        <taxon>Maltschvirus</taxon>
        <taxon>Maltschvirus maltsch</taxon>
    </lineage>
</organism>
<accession>A0A6J7WWL8</accession>